<dbReference type="STRING" id="36856.ATB98_09930"/>
<sequence length="428" mass="46125">MTTRISRRTVLAGGAALLSYAAFAPRAFSEGQRLRLLWWGSQTRADRTNKVSELFKQANAGVEINGEFLGWSDYWPRLATQVAGGNAPDVIQMDYRYIVEYARRGALAPLDSYLGSVLKVDDFDEVQIKGGSVDGKLYGISLGANSTAMMVNTVAFEEAGVDLPTPATTWEELARMGVEITKAGKRKGYYGLSDGSGVEPLLENWLRQRGKALFTADGKIAYDANDGAEWFAMWQKMRDDKACVPADIQALDQFNIETSPLSLGKAATSYAHSNQLVGYQAINKDKIVLRSHALISKDAKGGHYRKPSMFFSVSAKSGDPELGAKYVNFFVKDPEAAKVLGVERGVPESASVREALAPSLDDLGRAALEYVSGLGELAGDLPPPPPSGAGEAELALRSVAEQVAFGQLDAKQGGETLVTEITQILSRG</sequence>
<comment type="caution">
    <text evidence="5">The sequence shown here is derived from an EMBL/GenBank/DDBJ whole genome shotgun (WGS) entry which is preliminary data.</text>
</comment>
<name>A0A178XL33_SINSA</name>
<keyword evidence="3" id="KW-0574">Periplasm</keyword>
<evidence type="ECO:0000256" key="3">
    <source>
        <dbReference type="ARBA" id="ARBA00022764"/>
    </source>
</evidence>
<gene>
    <name evidence="5" type="ORF">ATB98_09930</name>
</gene>
<organism evidence="5 6">
    <name type="scientific">Sinorhizobium saheli</name>
    <dbReference type="NCBI Taxonomy" id="36856"/>
    <lineage>
        <taxon>Bacteria</taxon>
        <taxon>Pseudomonadati</taxon>
        <taxon>Pseudomonadota</taxon>
        <taxon>Alphaproteobacteria</taxon>
        <taxon>Hyphomicrobiales</taxon>
        <taxon>Rhizobiaceae</taxon>
        <taxon>Sinorhizobium/Ensifer group</taxon>
        <taxon>Sinorhizobium</taxon>
    </lineage>
</organism>
<dbReference type="RefSeq" id="WP_066878611.1">
    <property type="nucleotide sequence ID" value="NZ_LNQB01000098.1"/>
</dbReference>
<comment type="subcellular location">
    <subcellularLocation>
        <location evidence="1">Periplasm</location>
    </subcellularLocation>
</comment>
<comment type="similarity">
    <text evidence="2">Belongs to the bacterial solute-binding protein 1 family.</text>
</comment>
<dbReference type="GO" id="GO:0005524">
    <property type="term" value="F:ATP binding"/>
    <property type="evidence" value="ECO:0007669"/>
    <property type="project" value="UniProtKB-KW"/>
</dbReference>
<keyword evidence="5" id="KW-0547">Nucleotide-binding</keyword>
<dbReference type="InterPro" id="IPR006059">
    <property type="entry name" value="SBP"/>
</dbReference>
<dbReference type="SUPFAM" id="SSF53850">
    <property type="entry name" value="Periplasmic binding protein-like II"/>
    <property type="match status" value="1"/>
</dbReference>
<dbReference type="PANTHER" id="PTHR43649:SF11">
    <property type="entry name" value="ABC TRANSPORTER SUBSTRATE-BINDING PROTEIN YESO-RELATED"/>
    <property type="match status" value="1"/>
</dbReference>
<evidence type="ECO:0000256" key="1">
    <source>
        <dbReference type="ARBA" id="ARBA00004418"/>
    </source>
</evidence>
<dbReference type="InterPro" id="IPR050490">
    <property type="entry name" value="Bact_solute-bd_prot1"/>
</dbReference>
<evidence type="ECO:0000313" key="6">
    <source>
        <dbReference type="Proteomes" id="UP000078507"/>
    </source>
</evidence>
<dbReference type="Gene3D" id="3.40.190.10">
    <property type="entry name" value="Periplasmic binding protein-like II"/>
    <property type="match status" value="2"/>
</dbReference>
<evidence type="ECO:0000313" key="5">
    <source>
        <dbReference type="EMBL" id="OAP35948.1"/>
    </source>
</evidence>
<keyword evidence="6" id="KW-1185">Reference proteome</keyword>
<dbReference type="Proteomes" id="UP000078507">
    <property type="component" value="Unassembled WGS sequence"/>
</dbReference>
<reference evidence="5 6" key="1">
    <citation type="submission" date="2015-11" db="EMBL/GenBank/DDBJ databases">
        <title>Ensifer anhuiense sp. nov., an effective nitrogen fixation bacterium with Glycine soja.</title>
        <authorList>
            <person name="Yan H."/>
            <person name="Chen W."/>
        </authorList>
    </citation>
    <scope>NUCLEOTIDE SEQUENCE [LARGE SCALE GENOMIC DNA]</scope>
    <source>
        <strain evidence="5 6">LMG 7837</strain>
    </source>
</reference>
<evidence type="ECO:0000256" key="4">
    <source>
        <dbReference type="SAM" id="SignalP"/>
    </source>
</evidence>
<keyword evidence="4" id="KW-0732">Signal</keyword>
<dbReference type="AlphaFoldDB" id="A0A178XL33"/>
<dbReference type="EMBL" id="LNQB01000098">
    <property type="protein sequence ID" value="OAP35948.1"/>
    <property type="molecule type" value="Genomic_DNA"/>
</dbReference>
<feature type="signal peptide" evidence="4">
    <location>
        <begin position="1"/>
        <end position="24"/>
    </location>
</feature>
<accession>A0A178XL33</accession>
<proteinExistence type="inferred from homology"/>
<dbReference type="PANTHER" id="PTHR43649">
    <property type="entry name" value="ARABINOSE-BINDING PROTEIN-RELATED"/>
    <property type="match status" value="1"/>
</dbReference>
<dbReference type="GO" id="GO:0042597">
    <property type="term" value="C:periplasmic space"/>
    <property type="evidence" value="ECO:0007669"/>
    <property type="project" value="UniProtKB-SubCell"/>
</dbReference>
<feature type="chain" id="PRO_5008096983" evidence="4">
    <location>
        <begin position="25"/>
        <end position="428"/>
    </location>
</feature>
<keyword evidence="5" id="KW-0067">ATP-binding</keyword>
<evidence type="ECO:0000256" key="2">
    <source>
        <dbReference type="ARBA" id="ARBA00008520"/>
    </source>
</evidence>
<dbReference type="PROSITE" id="PS51318">
    <property type="entry name" value="TAT"/>
    <property type="match status" value="1"/>
</dbReference>
<dbReference type="OrthoDB" id="7317090at2"/>
<dbReference type="InterPro" id="IPR006311">
    <property type="entry name" value="TAT_signal"/>
</dbReference>
<dbReference type="Pfam" id="PF13416">
    <property type="entry name" value="SBP_bac_8"/>
    <property type="match status" value="1"/>
</dbReference>
<protein>
    <submittedName>
        <fullName evidence="5">ABC transporter ATP-binding protein</fullName>
    </submittedName>
</protein>